<dbReference type="AlphaFoldDB" id="A0A7K1YE10"/>
<evidence type="ECO:0000313" key="1">
    <source>
        <dbReference type="EMBL" id="MXV52825.1"/>
    </source>
</evidence>
<protein>
    <recommendedName>
        <fullName evidence="3">Glycosyl transferase</fullName>
    </recommendedName>
</protein>
<reference evidence="1 2" key="1">
    <citation type="submission" date="2019-11" db="EMBL/GenBank/DDBJ databases">
        <title>Pedobacter sp. HMF7647 Genome sequencing and assembly.</title>
        <authorList>
            <person name="Kang H."/>
            <person name="Kim H."/>
            <person name="Joh K."/>
        </authorList>
    </citation>
    <scope>NUCLEOTIDE SEQUENCE [LARGE SCALE GENOMIC DNA]</scope>
    <source>
        <strain evidence="1 2">HMF7647</strain>
    </source>
</reference>
<organism evidence="1 2">
    <name type="scientific">Hufsiella arboris</name>
    <dbReference type="NCBI Taxonomy" id="2695275"/>
    <lineage>
        <taxon>Bacteria</taxon>
        <taxon>Pseudomonadati</taxon>
        <taxon>Bacteroidota</taxon>
        <taxon>Sphingobacteriia</taxon>
        <taxon>Sphingobacteriales</taxon>
        <taxon>Sphingobacteriaceae</taxon>
        <taxon>Hufsiella</taxon>
    </lineage>
</organism>
<dbReference type="EMBL" id="WVHT01000010">
    <property type="protein sequence ID" value="MXV52825.1"/>
    <property type="molecule type" value="Genomic_DNA"/>
</dbReference>
<evidence type="ECO:0000313" key="2">
    <source>
        <dbReference type="Proteomes" id="UP000466586"/>
    </source>
</evidence>
<comment type="caution">
    <text evidence="1">The sequence shown here is derived from an EMBL/GenBank/DDBJ whole genome shotgun (WGS) entry which is preliminary data.</text>
</comment>
<dbReference type="InterPro" id="IPR029044">
    <property type="entry name" value="Nucleotide-diphossugar_trans"/>
</dbReference>
<dbReference type="Gene3D" id="3.90.550.10">
    <property type="entry name" value="Spore Coat Polysaccharide Biosynthesis Protein SpsA, Chain A"/>
    <property type="match status" value="1"/>
</dbReference>
<gene>
    <name evidence="1" type="ORF">GS399_17775</name>
</gene>
<dbReference type="RefSeq" id="WP_160846003.1">
    <property type="nucleotide sequence ID" value="NZ_WVHT01000010.1"/>
</dbReference>
<proteinExistence type="predicted"/>
<name>A0A7K1YE10_9SPHI</name>
<dbReference type="SUPFAM" id="SSF53448">
    <property type="entry name" value="Nucleotide-diphospho-sugar transferases"/>
    <property type="match status" value="1"/>
</dbReference>
<keyword evidence="2" id="KW-1185">Reference proteome</keyword>
<accession>A0A7K1YE10</accession>
<dbReference type="Proteomes" id="UP000466586">
    <property type="component" value="Unassembled WGS sequence"/>
</dbReference>
<evidence type="ECO:0008006" key="3">
    <source>
        <dbReference type="Google" id="ProtNLM"/>
    </source>
</evidence>
<sequence>MSTIAFTICSNNYLNKALVLLKSIKSQNAVPVYLFLADEKSDQINYAGLGFEKVITPDELDIPNLQWQLENYNVVEFNTAIKGVAFKYLFKHTGASTVYYFDPDIKVYRPINAFEQFWENTSILLTPHILEPIPFDGLFPGENLFLNHGIYNLGFLGLKRSGSSDKFLNWWCERLAEKCVIDLKEGYFTDQIWFNLVPLLFKDVTVAEHPGLNAAYWNLHDRSIKLIGGNFKVNDTEDLFFYHFSSFDKFLKQLMPRADGRFTFENRPEMIKLYTDYLYDLQKENSHDYNSINYYNSKYPFQIPSVSLAKRITNKIIREIKN</sequence>